<reference evidence="3" key="1">
    <citation type="submission" date="2020-04" db="EMBL/GenBank/DDBJ databases">
        <authorList>
            <person name="Chiriac C."/>
            <person name="Salcher M."/>
            <person name="Ghai R."/>
            <person name="Kavagutti S V."/>
        </authorList>
    </citation>
    <scope>NUCLEOTIDE SEQUENCE</scope>
</reference>
<feature type="domain" description="YqaJ viral recombinase" evidence="2">
    <location>
        <begin position="27"/>
        <end position="136"/>
    </location>
</feature>
<dbReference type="Pfam" id="PF09588">
    <property type="entry name" value="YqaJ"/>
    <property type="match status" value="1"/>
</dbReference>
<evidence type="ECO:0000256" key="1">
    <source>
        <dbReference type="SAM" id="Coils"/>
    </source>
</evidence>
<organism evidence="3">
    <name type="scientific">uncultured Caudovirales phage</name>
    <dbReference type="NCBI Taxonomy" id="2100421"/>
    <lineage>
        <taxon>Viruses</taxon>
        <taxon>Duplodnaviria</taxon>
        <taxon>Heunggongvirae</taxon>
        <taxon>Uroviricota</taxon>
        <taxon>Caudoviricetes</taxon>
        <taxon>Peduoviridae</taxon>
        <taxon>Maltschvirus</taxon>
        <taxon>Maltschvirus maltsch</taxon>
    </lineage>
</organism>
<keyword evidence="3" id="KW-0378">Hydrolase</keyword>
<dbReference type="InterPro" id="IPR011335">
    <property type="entry name" value="Restrct_endonuc-II-like"/>
</dbReference>
<name>A0A6J5MS23_9CAUD</name>
<keyword evidence="3" id="KW-0540">Nuclease</keyword>
<proteinExistence type="predicted"/>
<evidence type="ECO:0000313" key="3">
    <source>
        <dbReference type="EMBL" id="CAB4147760.1"/>
    </source>
</evidence>
<sequence>MADFSPENRNAFMWSGDARKIAAGRDAEVWLIKTGQKAIEDIGHLENVQWGLRLQAPIAAAVAEREKVRLKELDIEGTHPMHPWMRSHFDYVSEDNKILYEIKNYSVHARGKFGDDGSTKIPIADLAQCIHEACVFGVDLVKLCVLFGGQELCIYPIEVDTSMKDALIQQEAALWAHIQTKSPPEASHPDDLRAIFKQDDGSYKVASTDVEMVCKKLREIKDTIKKLEEQEEDLTGRVQRYMGETSLIQTVDGHTLATWKTAAASKRFDTKAFQTSMPKVYDQFVSTIPGSRRFLVK</sequence>
<dbReference type="Gene3D" id="3.90.320.10">
    <property type="match status" value="1"/>
</dbReference>
<gene>
    <name evidence="3" type="ORF">UFOVP513_50</name>
</gene>
<accession>A0A6J5MS23</accession>
<dbReference type="GO" id="GO:0004519">
    <property type="term" value="F:endonuclease activity"/>
    <property type="evidence" value="ECO:0007669"/>
    <property type="project" value="UniProtKB-KW"/>
</dbReference>
<dbReference type="SUPFAM" id="SSF52980">
    <property type="entry name" value="Restriction endonuclease-like"/>
    <property type="match status" value="1"/>
</dbReference>
<dbReference type="InterPro" id="IPR019080">
    <property type="entry name" value="YqaJ_viral_recombinase"/>
</dbReference>
<dbReference type="EMBL" id="LR796476">
    <property type="protein sequence ID" value="CAB4147760.1"/>
    <property type="molecule type" value="Genomic_DNA"/>
</dbReference>
<keyword evidence="1" id="KW-0175">Coiled coil</keyword>
<protein>
    <submittedName>
        <fullName evidence="3">COG5377 Phage-related protein, predicted endonuclease</fullName>
    </submittedName>
</protein>
<evidence type="ECO:0000259" key="2">
    <source>
        <dbReference type="Pfam" id="PF09588"/>
    </source>
</evidence>
<feature type="coiled-coil region" evidence="1">
    <location>
        <begin position="210"/>
        <end position="244"/>
    </location>
</feature>
<dbReference type="InterPro" id="IPR011604">
    <property type="entry name" value="PDDEXK-like_dom_sf"/>
</dbReference>
<keyword evidence="3" id="KW-0255">Endonuclease</keyword>